<accession>A0A397P3W5</accession>
<dbReference type="EMBL" id="QXDC01000003">
    <property type="protein sequence ID" value="RIA43548.1"/>
    <property type="molecule type" value="Genomic_DNA"/>
</dbReference>
<dbReference type="Gene3D" id="2.40.30.170">
    <property type="match status" value="1"/>
</dbReference>
<dbReference type="PRINTS" id="PR01490">
    <property type="entry name" value="RTXTOXIND"/>
</dbReference>
<dbReference type="InterPro" id="IPR058982">
    <property type="entry name" value="Beta-barrel_AprE"/>
</dbReference>
<feature type="transmembrane region" description="Helical" evidence="9">
    <location>
        <begin position="21"/>
        <end position="39"/>
    </location>
</feature>
<feature type="domain" description="AprE-like beta-barrel" evidence="11">
    <location>
        <begin position="320"/>
        <end position="408"/>
    </location>
</feature>
<feature type="domain" description="AprE-like long alpha-helical hairpin" evidence="10">
    <location>
        <begin position="96"/>
        <end position="277"/>
    </location>
</feature>
<evidence type="ECO:0000256" key="6">
    <source>
        <dbReference type="ARBA" id="ARBA00022692"/>
    </source>
</evidence>
<keyword evidence="8 9" id="KW-0472">Membrane</keyword>
<comment type="similarity">
    <text evidence="2 9">Belongs to the membrane fusion protein (MFP) (TC 8.A.1) family.</text>
</comment>
<dbReference type="PANTHER" id="PTHR30386">
    <property type="entry name" value="MEMBRANE FUSION SUBUNIT OF EMRAB-TOLC MULTIDRUG EFFLUX PUMP"/>
    <property type="match status" value="1"/>
</dbReference>
<sequence>MTDTYLEDFATRLKPRQASNILLWAIIAFFVIFIAWAALTELDRTVHAQGRVIPSSRLQVVSNLEGGIIRAILVKSGDMVTKGQPLVRMDKTLLGADLGTNQATVNALRMKIARLEAEIGGRAPVYPAPQSAAEEEQLRIEKSLHTARMGELTSLTAAARARVEQAERAVHEADAAYQSRVSARDSAKAQLDMIRPLVEHGIEPRLTLVQMQSAAAVATTDAASAAAGVSRGKAAVTEARSALAQVQEDWRSQAAADLASAQAELSSRASANTALADKVARTTVTSPLAGRVNRVLVTTVGGVVRAGEPLVEVVPNEDNLLIEAQVAPKDIAFIRPEQEARINVSAYDAAVYGSMRGEVVSISPDATVDERTGESYYVVRVRGTATSLTDHDGRTLPIGPGMTADVNLLGDKRSVLQYLLTPITRLSERAFRE</sequence>
<reference evidence="12 13" key="1">
    <citation type="submission" date="2018-08" db="EMBL/GenBank/DDBJ databases">
        <title>Genomic Encyclopedia of Type Strains, Phase IV (KMG-IV): sequencing the most valuable type-strain genomes for metagenomic binning, comparative biology and taxonomic classification.</title>
        <authorList>
            <person name="Goeker M."/>
        </authorList>
    </citation>
    <scope>NUCLEOTIDE SEQUENCE [LARGE SCALE GENOMIC DNA]</scope>
    <source>
        <strain evidence="12 13">DSM 25527</strain>
    </source>
</reference>
<gene>
    <name evidence="12" type="ORF">DFR49_1770</name>
</gene>
<dbReference type="RefSeq" id="WP_119035391.1">
    <property type="nucleotide sequence ID" value="NZ_QXDC01000003.1"/>
</dbReference>
<evidence type="ECO:0000313" key="13">
    <source>
        <dbReference type="Proteomes" id="UP000266568"/>
    </source>
</evidence>
<dbReference type="Gene3D" id="2.40.50.100">
    <property type="match status" value="1"/>
</dbReference>
<dbReference type="Pfam" id="PF26002">
    <property type="entry name" value="Beta-barrel_AprE"/>
    <property type="match status" value="1"/>
</dbReference>
<dbReference type="InterPro" id="IPR010129">
    <property type="entry name" value="T1SS_HlyD"/>
</dbReference>
<name>A0A397P3W5_9SPHN</name>
<dbReference type="SUPFAM" id="SSF111369">
    <property type="entry name" value="HlyD-like secretion proteins"/>
    <property type="match status" value="2"/>
</dbReference>
<evidence type="ECO:0000313" key="12">
    <source>
        <dbReference type="EMBL" id="RIA43548.1"/>
    </source>
</evidence>
<evidence type="ECO:0000259" key="10">
    <source>
        <dbReference type="Pfam" id="PF25994"/>
    </source>
</evidence>
<evidence type="ECO:0000256" key="4">
    <source>
        <dbReference type="ARBA" id="ARBA00022475"/>
    </source>
</evidence>
<comment type="subcellular location">
    <subcellularLocation>
        <location evidence="1 9">Cell inner membrane</location>
        <topology evidence="1 9">Single-pass membrane protein</topology>
    </subcellularLocation>
</comment>
<dbReference type="NCBIfam" id="TIGR01843">
    <property type="entry name" value="type_I_hlyD"/>
    <property type="match status" value="1"/>
</dbReference>
<dbReference type="OrthoDB" id="9810980at2"/>
<keyword evidence="5 9" id="KW-0997">Cell inner membrane</keyword>
<dbReference type="PANTHER" id="PTHR30386:SF26">
    <property type="entry name" value="TRANSPORT PROTEIN COMB"/>
    <property type="match status" value="1"/>
</dbReference>
<evidence type="ECO:0000256" key="5">
    <source>
        <dbReference type="ARBA" id="ARBA00022519"/>
    </source>
</evidence>
<evidence type="ECO:0000256" key="2">
    <source>
        <dbReference type="ARBA" id="ARBA00009477"/>
    </source>
</evidence>
<keyword evidence="6 9" id="KW-0812">Transmembrane</keyword>
<dbReference type="AlphaFoldDB" id="A0A397P3W5"/>
<evidence type="ECO:0000256" key="3">
    <source>
        <dbReference type="ARBA" id="ARBA00022448"/>
    </source>
</evidence>
<keyword evidence="13" id="KW-1185">Reference proteome</keyword>
<protein>
    <recommendedName>
        <fullName evidence="9">Membrane fusion protein (MFP) family protein</fullName>
    </recommendedName>
</protein>
<evidence type="ECO:0000256" key="9">
    <source>
        <dbReference type="RuleBase" id="RU365093"/>
    </source>
</evidence>
<evidence type="ECO:0000256" key="1">
    <source>
        <dbReference type="ARBA" id="ARBA00004377"/>
    </source>
</evidence>
<dbReference type="GO" id="GO:0015031">
    <property type="term" value="P:protein transport"/>
    <property type="evidence" value="ECO:0007669"/>
    <property type="project" value="InterPro"/>
</dbReference>
<comment type="caution">
    <text evidence="12">The sequence shown here is derived from an EMBL/GenBank/DDBJ whole genome shotgun (WGS) entry which is preliminary data.</text>
</comment>
<evidence type="ECO:0000256" key="7">
    <source>
        <dbReference type="ARBA" id="ARBA00022989"/>
    </source>
</evidence>
<dbReference type="InterPro" id="IPR058781">
    <property type="entry name" value="HH_AprE-like"/>
</dbReference>
<dbReference type="Pfam" id="PF25994">
    <property type="entry name" value="HH_AprE"/>
    <property type="match status" value="1"/>
</dbReference>
<evidence type="ECO:0000256" key="8">
    <source>
        <dbReference type="ARBA" id="ARBA00023136"/>
    </source>
</evidence>
<dbReference type="Gene3D" id="1.10.287.470">
    <property type="entry name" value="Helix hairpin bin"/>
    <property type="match status" value="1"/>
</dbReference>
<organism evidence="12 13">
    <name type="scientific">Hephaestia caeni</name>
    <dbReference type="NCBI Taxonomy" id="645617"/>
    <lineage>
        <taxon>Bacteria</taxon>
        <taxon>Pseudomonadati</taxon>
        <taxon>Pseudomonadota</taxon>
        <taxon>Alphaproteobacteria</taxon>
        <taxon>Sphingomonadales</taxon>
        <taxon>Sphingomonadaceae</taxon>
        <taxon>Hephaestia</taxon>
    </lineage>
</organism>
<proteinExistence type="inferred from homology"/>
<keyword evidence="3 9" id="KW-0813">Transport</keyword>
<keyword evidence="7 9" id="KW-1133">Transmembrane helix</keyword>
<dbReference type="InterPro" id="IPR050739">
    <property type="entry name" value="MFP"/>
</dbReference>
<keyword evidence="4 9" id="KW-1003">Cell membrane</keyword>
<dbReference type="GO" id="GO:0005886">
    <property type="term" value="C:plasma membrane"/>
    <property type="evidence" value="ECO:0007669"/>
    <property type="project" value="UniProtKB-SubCell"/>
</dbReference>
<dbReference type="Proteomes" id="UP000266568">
    <property type="component" value="Unassembled WGS sequence"/>
</dbReference>
<evidence type="ECO:0000259" key="11">
    <source>
        <dbReference type="Pfam" id="PF26002"/>
    </source>
</evidence>